<dbReference type="Proteomes" id="UP000502608">
    <property type="component" value="Chromosome"/>
</dbReference>
<dbReference type="KEGG" id="saes:HBH39_02325"/>
<keyword evidence="3" id="KW-1185">Reference proteome</keyword>
<dbReference type="Pfam" id="PF03992">
    <property type="entry name" value="ABM"/>
    <property type="match status" value="1"/>
</dbReference>
<proteinExistence type="predicted"/>
<dbReference type="PROSITE" id="PS51725">
    <property type="entry name" value="ABM"/>
    <property type="match status" value="1"/>
</dbReference>
<organism evidence="2 3">
    <name type="scientific">Shewanella aestuarii</name>
    <dbReference type="NCBI Taxonomy" id="1028752"/>
    <lineage>
        <taxon>Bacteria</taxon>
        <taxon>Pseudomonadati</taxon>
        <taxon>Pseudomonadota</taxon>
        <taxon>Gammaproteobacteria</taxon>
        <taxon>Alteromonadales</taxon>
        <taxon>Shewanellaceae</taxon>
        <taxon>Shewanella</taxon>
    </lineage>
</organism>
<dbReference type="InterPro" id="IPR050744">
    <property type="entry name" value="AI-2_Isomerase_LsrG"/>
</dbReference>
<reference evidence="2 3" key="1">
    <citation type="submission" date="2020-03" db="EMBL/GenBank/DDBJ databases">
        <title>Complete genome sequence of Shewanella sp.</title>
        <authorList>
            <person name="Kim Y.-S."/>
            <person name="Kim S.-J."/>
            <person name="Jung H.-K."/>
            <person name="Kim K.-H."/>
        </authorList>
    </citation>
    <scope>NUCLEOTIDE SEQUENCE [LARGE SCALE GENOMIC DNA]</scope>
    <source>
        <strain evidence="2 3">PN3F2</strain>
    </source>
</reference>
<accession>A0A6G9QGF8</accession>
<dbReference type="PANTHER" id="PTHR33336">
    <property type="entry name" value="QUINOL MONOOXYGENASE YGIN-RELATED"/>
    <property type="match status" value="1"/>
</dbReference>
<dbReference type="AlphaFoldDB" id="A0A6G9QGF8"/>
<dbReference type="SUPFAM" id="SSF54909">
    <property type="entry name" value="Dimeric alpha+beta barrel"/>
    <property type="match status" value="1"/>
</dbReference>
<evidence type="ECO:0000313" key="3">
    <source>
        <dbReference type="Proteomes" id="UP000502608"/>
    </source>
</evidence>
<dbReference type="InterPro" id="IPR007138">
    <property type="entry name" value="ABM_dom"/>
</dbReference>
<dbReference type="Gene3D" id="3.30.70.100">
    <property type="match status" value="1"/>
</dbReference>
<protein>
    <submittedName>
        <fullName evidence="2">Antibiotic biosynthesis monooxygenase</fullName>
    </submittedName>
</protein>
<dbReference type="EMBL" id="CP050313">
    <property type="protein sequence ID" value="QIR13478.1"/>
    <property type="molecule type" value="Genomic_DNA"/>
</dbReference>
<feature type="domain" description="ABM" evidence="1">
    <location>
        <begin position="11"/>
        <end position="100"/>
    </location>
</feature>
<keyword evidence="2" id="KW-0560">Oxidoreductase</keyword>
<name>A0A6G9QGF8_9GAMM</name>
<dbReference type="GO" id="GO:0004497">
    <property type="term" value="F:monooxygenase activity"/>
    <property type="evidence" value="ECO:0007669"/>
    <property type="project" value="UniProtKB-KW"/>
</dbReference>
<dbReference type="PANTHER" id="PTHR33336:SF3">
    <property type="entry name" value="ABM DOMAIN-CONTAINING PROTEIN"/>
    <property type="match status" value="1"/>
</dbReference>
<dbReference type="InterPro" id="IPR011008">
    <property type="entry name" value="Dimeric_a/b-barrel"/>
</dbReference>
<sequence length="105" mass="11754">MSDFVINKTQLVCVAQFVAKPGKRDALTAALAALIPATRREPGCIRYELNVSLEDENKVAFVEKFVDKAAFDEHCASQAIQDYFNKVMPELVESHHVEIFNQVIA</sequence>
<gene>
    <name evidence="2" type="ORF">HBH39_02325</name>
</gene>
<keyword evidence="2" id="KW-0503">Monooxygenase</keyword>
<dbReference type="RefSeq" id="WP_167675252.1">
    <property type="nucleotide sequence ID" value="NZ_CP050313.1"/>
</dbReference>
<dbReference type="GO" id="GO:0005829">
    <property type="term" value="C:cytosol"/>
    <property type="evidence" value="ECO:0007669"/>
    <property type="project" value="TreeGrafter"/>
</dbReference>
<evidence type="ECO:0000313" key="2">
    <source>
        <dbReference type="EMBL" id="QIR13478.1"/>
    </source>
</evidence>
<evidence type="ECO:0000259" key="1">
    <source>
        <dbReference type="PROSITE" id="PS51725"/>
    </source>
</evidence>